<keyword evidence="1" id="KW-1133">Transmembrane helix</keyword>
<evidence type="ECO:0000256" key="1">
    <source>
        <dbReference type="SAM" id="Phobius"/>
    </source>
</evidence>
<keyword evidence="3" id="KW-1185">Reference proteome</keyword>
<proteinExistence type="predicted"/>
<organism evidence="2 3">
    <name type="scientific">Aquilegia coerulea</name>
    <name type="common">Rocky mountain columbine</name>
    <dbReference type="NCBI Taxonomy" id="218851"/>
    <lineage>
        <taxon>Eukaryota</taxon>
        <taxon>Viridiplantae</taxon>
        <taxon>Streptophyta</taxon>
        <taxon>Embryophyta</taxon>
        <taxon>Tracheophyta</taxon>
        <taxon>Spermatophyta</taxon>
        <taxon>Magnoliopsida</taxon>
        <taxon>Ranunculales</taxon>
        <taxon>Ranunculaceae</taxon>
        <taxon>Thalictroideae</taxon>
        <taxon>Aquilegia</taxon>
    </lineage>
</organism>
<gene>
    <name evidence="2" type="ORF">AQUCO_11400029v1</name>
</gene>
<feature type="transmembrane region" description="Helical" evidence="1">
    <location>
        <begin position="28"/>
        <end position="54"/>
    </location>
</feature>
<keyword evidence="1" id="KW-0812">Transmembrane</keyword>
<keyword evidence="1" id="KW-0472">Membrane</keyword>
<accession>A0A2G5C2H1</accession>
<reference evidence="2 3" key="1">
    <citation type="submission" date="2017-09" db="EMBL/GenBank/DDBJ databases">
        <title>WGS assembly of Aquilegia coerulea Goldsmith.</title>
        <authorList>
            <person name="Hodges S."/>
            <person name="Kramer E."/>
            <person name="Nordborg M."/>
            <person name="Tomkins J."/>
            <person name="Borevitz J."/>
            <person name="Derieg N."/>
            <person name="Yan J."/>
            <person name="Mihaltcheva S."/>
            <person name="Hayes R.D."/>
            <person name="Rokhsar D."/>
        </authorList>
    </citation>
    <scope>NUCLEOTIDE SEQUENCE [LARGE SCALE GENOMIC DNA]</scope>
    <source>
        <strain evidence="3">cv. Goldsmith</strain>
    </source>
</reference>
<evidence type="ECO:0000313" key="2">
    <source>
        <dbReference type="EMBL" id="PIA25473.1"/>
    </source>
</evidence>
<name>A0A2G5C2H1_AQUCA</name>
<dbReference type="AlphaFoldDB" id="A0A2G5C2H1"/>
<dbReference type="EMBL" id="KZ305130">
    <property type="protein sequence ID" value="PIA25473.1"/>
    <property type="molecule type" value="Genomic_DNA"/>
</dbReference>
<protein>
    <submittedName>
        <fullName evidence="2">Uncharacterized protein</fullName>
    </submittedName>
</protein>
<dbReference type="PROSITE" id="PS51257">
    <property type="entry name" value="PROKAR_LIPOPROTEIN"/>
    <property type="match status" value="1"/>
</dbReference>
<dbReference type="InParanoid" id="A0A2G5C2H1"/>
<sequence>MTKIHSYEKIRRWEGCIVTSEVTQFFGLFNLILSCMLIPHYLSSWLLGGLLLLVRSRSMHGFFQLLCIFGNYLTLWP</sequence>
<dbReference type="OrthoDB" id="5211at2759"/>
<dbReference type="Proteomes" id="UP000230069">
    <property type="component" value="Unassembled WGS sequence"/>
</dbReference>
<evidence type="ECO:0000313" key="3">
    <source>
        <dbReference type="Proteomes" id="UP000230069"/>
    </source>
</evidence>